<keyword evidence="3" id="KW-1185">Reference proteome</keyword>
<evidence type="ECO:0000256" key="1">
    <source>
        <dbReference type="SAM" id="Phobius"/>
    </source>
</evidence>
<dbReference type="AlphaFoldDB" id="A0A8H7SPL1"/>
<keyword evidence="1" id="KW-0472">Membrane</keyword>
<sequence length="198" mass="22112">MSSSIELSSLIIGIIVISVVAGIGLLGLVYLLVRRNNRKHEDVELSSSISATKKKRVFSLSSTTNNGEKKDIPVTSSLDTHDVFFTILEYPPTKPPTCIPNNRLLEVPTSHNNTTCSSFSVYEDRKLLISSNDPISVSLARQSIEERSGYYKSPTRTPVPYYHQSSLTSANSNLIIIDDNDEDEKAMQRWSTSSYHVW</sequence>
<feature type="transmembrane region" description="Helical" evidence="1">
    <location>
        <begin position="12"/>
        <end position="33"/>
    </location>
</feature>
<protein>
    <submittedName>
        <fullName evidence="2">Uncharacterized protein</fullName>
    </submittedName>
</protein>
<keyword evidence="1" id="KW-0812">Transmembrane</keyword>
<evidence type="ECO:0000313" key="3">
    <source>
        <dbReference type="Proteomes" id="UP000613177"/>
    </source>
</evidence>
<dbReference type="Proteomes" id="UP000613177">
    <property type="component" value="Unassembled WGS sequence"/>
</dbReference>
<gene>
    <name evidence="2" type="ORF">INT48_008870</name>
</gene>
<evidence type="ECO:0000313" key="2">
    <source>
        <dbReference type="EMBL" id="KAG2232128.1"/>
    </source>
</evidence>
<comment type="caution">
    <text evidence="2">The sequence shown here is derived from an EMBL/GenBank/DDBJ whole genome shotgun (WGS) entry which is preliminary data.</text>
</comment>
<dbReference type="EMBL" id="JAEPRE010000122">
    <property type="protein sequence ID" value="KAG2232128.1"/>
    <property type="molecule type" value="Genomic_DNA"/>
</dbReference>
<organism evidence="2 3">
    <name type="scientific">Thamnidium elegans</name>
    <dbReference type="NCBI Taxonomy" id="101142"/>
    <lineage>
        <taxon>Eukaryota</taxon>
        <taxon>Fungi</taxon>
        <taxon>Fungi incertae sedis</taxon>
        <taxon>Mucoromycota</taxon>
        <taxon>Mucoromycotina</taxon>
        <taxon>Mucoromycetes</taxon>
        <taxon>Mucorales</taxon>
        <taxon>Mucorineae</taxon>
        <taxon>Mucoraceae</taxon>
        <taxon>Thamnidium</taxon>
    </lineage>
</organism>
<name>A0A8H7SPL1_9FUNG</name>
<dbReference type="OrthoDB" id="2281203at2759"/>
<proteinExistence type="predicted"/>
<keyword evidence="1" id="KW-1133">Transmembrane helix</keyword>
<accession>A0A8H7SPL1</accession>
<reference evidence="2" key="1">
    <citation type="submission" date="2021-01" db="EMBL/GenBank/DDBJ databases">
        <title>Metabolic potential, ecology and presence of endohyphal bacteria is reflected in genomic diversity of Mucoromycotina.</title>
        <authorList>
            <person name="Muszewska A."/>
            <person name="Okrasinska A."/>
            <person name="Steczkiewicz K."/>
            <person name="Drgas O."/>
            <person name="Orlowska M."/>
            <person name="Perlinska-Lenart U."/>
            <person name="Aleksandrzak-Piekarczyk T."/>
            <person name="Szatraj K."/>
            <person name="Zielenkiewicz U."/>
            <person name="Pilsyk S."/>
            <person name="Malc E."/>
            <person name="Mieczkowski P."/>
            <person name="Kruszewska J.S."/>
            <person name="Biernat P."/>
            <person name="Pawlowska J."/>
        </authorList>
    </citation>
    <scope>NUCLEOTIDE SEQUENCE</scope>
    <source>
        <strain evidence="2">WA0000018081</strain>
    </source>
</reference>